<sequence length="100" mass="10601">MLASVAQVGHAEQVCDSRDVLAASLIDWYGETLQVEVAGPAGRVEIWASDQTGTWSRVRVDTARGVACVIETGDGWDGQPAGGVPYAGLERAEMSQVLVR</sequence>
<dbReference type="EMBL" id="FOEP01000015">
    <property type="protein sequence ID" value="SEQ86322.1"/>
    <property type="molecule type" value="Genomic_DNA"/>
</dbReference>
<name>A0A1H9JHJ9_9RHOB</name>
<evidence type="ECO:0000313" key="1">
    <source>
        <dbReference type="EMBL" id="SEQ86322.1"/>
    </source>
</evidence>
<accession>A0A1H9JHJ9</accession>
<dbReference type="STRING" id="657014.SAMN04488092_11514"/>
<evidence type="ECO:0000313" key="2">
    <source>
        <dbReference type="Proteomes" id="UP000198634"/>
    </source>
</evidence>
<keyword evidence="2" id="KW-1185">Reference proteome</keyword>
<proteinExistence type="predicted"/>
<organism evidence="1 2">
    <name type="scientific">Thalassovita taeanensis</name>
    <dbReference type="NCBI Taxonomy" id="657014"/>
    <lineage>
        <taxon>Bacteria</taxon>
        <taxon>Pseudomonadati</taxon>
        <taxon>Pseudomonadota</taxon>
        <taxon>Alphaproteobacteria</taxon>
        <taxon>Rhodobacterales</taxon>
        <taxon>Roseobacteraceae</taxon>
        <taxon>Thalassovita</taxon>
    </lineage>
</organism>
<gene>
    <name evidence="1" type="ORF">SAMN04488092_11514</name>
</gene>
<protein>
    <submittedName>
        <fullName evidence="1">Uncharacterized protein</fullName>
    </submittedName>
</protein>
<reference evidence="1 2" key="1">
    <citation type="submission" date="2016-10" db="EMBL/GenBank/DDBJ databases">
        <authorList>
            <person name="de Groot N.N."/>
        </authorList>
    </citation>
    <scope>NUCLEOTIDE SEQUENCE [LARGE SCALE GENOMIC DNA]</scope>
    <source>
        <strain evidence="1 2">DSM 22007</strain>
    </source>
</reference>
<dbReference type="Proteomes" id="UP000198634">
    <property type="component" value="Unassembled WGS sequence"/>
</dbReference>
<dbReference type="AlphaFoldDB" id="A0A1H9JHJ9"/>